<dbReference type="InterPro" id="IPR001387">
    <property type="entry name" value="Cro/C1-type_HTH"/>
</dbReference>
<keyword evidence="4" id="KW-1185">Reference proteome</keyword>
<dbReference type="PROSITE" id="PS50943">
    <property type="entry name" value="HTH_CROC1"/>
    <property type="match status" value="1"/>
</dbReference>
<organism evidence="3 4">
    <name type="scientific">Deefgea piscis</name>
    <dbReference type="NCBI Taxonomy" id="2739061"/>
    <lineage>
        <taxon>Bacteria</taxon>
        <taxon>Pseudomonadati</taxon>
        <taxon>Pseudomonadota</taxon>
        <taxon>Betaproteobacteria</taxon>
        <taxon>Neisseriales</taxon>
        <taxon>Chitinibacteraceae</taxon>
        <taxon>Deefgea</taxon>
    </lineage>
</organism>
<dbReference type="SUPFAM" id="SSF47413">
    <property type="entry name" value="lambda repressor-like DNA-binding domains"/>
    <property type="match status" value="1"/>
</dbReference>
<evidence type="ECO:0000313" key="4">
    <source>
        <dbReference type="Proteomes" id="UP000504844"/>
    </source>
</evidence>
<dbReference type="KEGG" id="dee:HQN60_12540"/>
<accession>A0A6M8SV69</accession>
<gene>
    <name evidence="3" type="ORF">HQN60_12540</name>
</gene>
<evidence type="ECO:0000313" key="3">
    <source>
        <dbReference type="EMBL" id="QKJ67466.1"/>
    </source>
</evidence>
<dbReference type="EMBL" id="CP054143">
    <property type="protein sequence ID" value="QKJ67466.1"/>
    <property type="molecule type" value="Genomic_DNA"/>
</dbReference>
<dbReference type="Proteomes" id="UP000504844">
    <property type="component" value="Chromosome"/>
</dbReference>
<dbReference type="RefSeq" id="WP_173533968.1">
    <property type="nucleotide sequence ID" value="NZ_CP054143.1"/>
</dbReference>
<evidence type="ECO:0000259" key="2">
    <source>
        <dbReference type="PROSITE" id="PS50943"/>
    </source>
</evidence>
<protein>
    <submittedName>
        <fullName evidence="3">Helix-turn-helix domain-containing protein</fullName>
    </submittedName>
</protein>
<name>A0A6M8SV69_9NEIS</name>
<evidence type="ECO:0000256" key="1">
    <source>
        <dbReference type="SAM" id="MobiDB-lite"/>
    </source>
</evidence>
<proteinExistence type="predicted"/>
<reference evidence="3 4" key="1">
    <citation type="submission" date="2020-05" db="EMBL/GenBank/DDBJ databases">
        <title>Complete genome sequence of Deefgea sp. D17.</title>
        <authorList>
            <person name="Bae J.-W."/>
            <person name="Han J.E."/>
        </authorList>
    </citation>
    <scope>NUCLEOTIDE SEQUENCE [LARGE SCALE GENOMIC DNA]</scope>
    <source>
        <strain evidence="3 4">D17</strain>
    </source>
</reference>
<dbReference type="CDD" id="cd00093">
    <property type="entry name" value="HTH_XRE"/>
    <property type="match status" value="1"/>
</dbReference>
<dbReference type="InterPro" id="IPR010982">
    <property type="entry name" value="Lambda_DNA-bd_dom_sf"/>
</dbReference>
<feature type="domain" description="HTH cro/C1-type" evidence="2">
    <location>
        <begin position="8"/>
        <end position="63"/>
    </location>
</feature>
<dbReference type="Pfam" id="PF01381">
    <property type="entry name" value="HTH_3"/>
    <property type="match status" value="1"/>
</dbReference>
<dbReference type="AlphaFoldDB" id="A0A6M8SV69"/>
<dbReference type="SMART" id="SM00530">
    <property type="entry name" value="HTH_XRE"/>
    <property type="match status" value="1"/>
</dbReference>
<dbReference type="Gene3D" id="1.10.260.40">
    <property type="entry name" value="lambda repressor-like DNA-binding domains"/>
    <property type="match status" value="1"/>
</dbReference>
<feature type="region of interest" description="Disordered" evidence="1">
    <location>
        <begin position="121"/>
        <end position="146"/>
    </location>
</feature>
<dbReference type="GO" id="GO:0003677">
    <property type="term" value="F:DNA binding"/>
    <property type="evidence" value="ECO:0007669"/>
    <property type="project" value="InterPro"/>
</dbReference>
<sequence length="168" mass="17677">MSLLSERIKAAMQASGIKSAPLANAAKVTASAVSQWRSGLVKNLDAATCIRAANAMGVSPLWLASGEGQMYSADTTKPIASPAVMPLIERLIRLDLDQNITPKEIAALSTFIDAISQKTTIDQPAPGTAPSQFPTDATRPSEECAQEVNDISEKISQLGQKNAPKKSA</sequence>